<proteinExistence type="predicted"/>
<sequence length="227" mass="24540">MGRRSAAETRQLLLDTAVGLLHEQGPAAGVLHIRLSDVVARAGLTTGAAYRLWSDQRDFHDDLAIAALRWRDRSLMTKTTDAIAPVVRSGGSLADVLRAGAEANVQRMPEDVGILVTLALRAAAYRQPSLLRAAAERRQDAVASFGDLYGRMMQRFGRRLRPPFTMEHLCAAFTAVVEGFGVQTATGDGHPSVRLPEEGGREWTLLGVCLAALVDRFTEPGEEPAPA</sequence>
<dbReference type="InterPro" id="IPR009057">
    <property type="entry name" value="Homeodomain-like_sf"/>
</dbReference>
<reference evidence="1" key="2">
    <citation type="submission" date="2020-09" db="EMBL/GenBank/DDBJ databases">
        <authorList>
            <person name="Sun Q."/>
            <person name="Zhou Y."/>
        </authorList>
    </citation>
    <scope>NUCLEOTIDE SEQUENCE</scope>
    <source>
        <strain evidence="1">CGMCC 4.7308</strain>
    </source>
</reference>
<dbReference type="Gene3D" id="1.10.357.10">
    <property type="entry name" value="Tetracycline Repressor, domain 2"/>
    <property type="match status" value="1"/>
</dbReference>
<protein>
    <submittedName>
        <fullName evidence="1">Uncharacterized protein</fullName>
    </submittedName>
</protein>
<dbReference type="SUPFAM" id="SSF46689">
    <property type="entry name" value="Homeodomain-like"/>
    <property type="match status" value="1"/>
</dbReference>
<accession>A0A917WF96</accession>
<keyword evidence="2" id="KW-1185">Reference proteome</keyword>
<dbReference type="EMBL" id="BMNA01000003">
    <property type="protein sequence ID" value="GGL98059.1"/>
    <property type="molecule type" value="Genomic_DNA"/>
</dbReference>
<name>A0A917WF96_9ACTN</name>
<gene>
    <name evidence="1" type="ORF">GCM10011594_17400</name>
</gene>
<reference evidence="1" key="1">
    <citation type="journal article" date="2014" name="Int. J. Syst. Evol. Microbiol.">
        <title>Complete genome sequence of Corynebacterium casei LMG S-19264T (=DSM 44701T), isolated from a smear-ripened cheese.</title>
        <authorList>
            <consortium name="US DOE Joint Genome Institute (JGI-PGF)"/>
            <person name="Walter F."/>
            <person name="Albersmeier A."/>
            <person name="Kalinowski J."/>
            <person name="Ruckert C."/>
        </authorList>
    </citation>
    <scope>NUCLEOTIDE SEQUENCE</scope>
    <source>
        <strain evidence="1">CGMCC 4.7308</strain>
    </source>
</reference>
<evidence type="ECO:0000313" key="1">
    <source>
        <dbReference type="EMBL" id="GGL98059.1"/>
    </source>
</evidence>
<dbReference type="Proteomes" id="UP000655208">
    <property type="component" value="Unassembled WGS sequence"/>
</dbReference>
<organism evidence="1 2">
    <name type="scientific">Nakamurella endophytica</name>
    <dbReference type="NCBI Taxonomy" id="1748367"/>
    <lineage>
        <taxon>Bacteria</taxon>
        <taxon>Bacillati</taxon>
        <taxon>Actinomycetota</taxon>
        <taxon>Actinomycetes</taxon>
        <taxon>Nakamurellales</taxon>
        <taxon>Nakamurellaceae</taxon>
        <taxon>Nakamurella</taxon>
    </lineage>
</organism>
<comment type="caution">
    <text evidence="1">The sequence shown here is derived from an EMBL/GenBank/DDBJ whole genome shotgun (WGS) entry which is preliminary data.</text>
</comment>
<evidence type="ECO:0000313" key="2">
    <source>
        <dbReference type="Proteomes" id="UP000655208"/>
    </source>
</evidence>
<dbReference type="RefSeq" id="WP_188941121.1">
    <property type="nucleotide sequence ID" value="NZ_BMNA01000003.1"/>
</dbReference>
<dbReference type="AlphaFoldDB" id="A0A917WF96"/>